<dbReference type="Gene3D" id="3.20.20.140">
    <property type="entry name" value="Metal-dependent hydrolases"/>
    <property type="match status" value="1"/>
</dbReference>
<dbReference type="PANTHER" id="PTHR43135:SF3">
    <property type="entry name" value="ALPHA-D-RIBOSE 1-METHYLPHOSPHONATE 5-TRIPHOSPHATE DIPHOSPHATASE"/>
    <property type="match status" value="1"/>
</dbReference>
<reference evidence="2 3" key="1">
    <citation type="submission" date="2020-08" db="EMBL/GenBank/DDBJ databases">
        <title>Sequencing the genomes of 1000 actinobacteria strains.</title>
        <authorList>
            <person name="Klenk H.-P."/>
        </authorList>
    </citation>
    <scope>NUCLEOTIDE SEQUENCE [LARGE SCALE GENOMIC DNA]</scope>
    <source>
        <strain evidence="2 3">DSM 102122</strain>
    </source>
</reference>
<sequence length="409" mass="42675">MTAHLFRAGRLVDGTGSRPVLDAAVLVESGRVVAAGRASEVSVLPGARDAQQWDCRGQTLIPGLIDGHVHVTQTRAGDPGWDVASQVPSQHAALGLASVQVALAAGVTTLRDAGAAGGVTLELRRLLDTGLVAGARLLACGPLLTTTGGHADYLGVTADTAHELRLAIRRLAHRRPDAVKIVATGGSSDPHSNRHRAQYTVDELAAAVAEAERFGLHVVAHCNATEGIRNAVAAGVRIIAHANFLAAESGHIDADPDVAADLVARGAYVDLNLPAAMVPLADYDGDLDDRPDLPVDRWELLTRLGLARRAFFTSDEHGPRVREFPGLLAAAAKLWSLPAEDVVWRAGGLAASALELGPDYGTLTPGSVADLVVLDGDLVTDLSSLERPHLVFQGGRLAADRGRLVLPAP</sequence>
<dbReference type="AlphaFoldDB" id="A0A7W9LIX3"/>
<gene>
    <name evidence="2" type="ORF">HD601_000062</name>
</gene>
<comment type="caution">
    <text evidence="2">The sequence shown here is derived from an EMBL/GenBank/DDBJ whole genome shotgun (WGS) entry which is preliminary data.</text>
</comment>
<name>A0A7W9LIX3_9ACTN</name>
<dbReference type="EMBL" id="JACHMM010000001">
    <property type="protein sequence ID" value="MBB5785487.1"/>
    <property type="molecule type" value="Genomic_DNA"/>
</dbReference>
<dbReference type="GO" id="GO:0016810">
    <property type="term" value="F:hydrolase activity, acting on carbon-nitrogen (but not peptide) bonds"/>
    <property type="evidence" value="ECO:0007669"/>
    <property type="project" value="InterPro"/>
</dbReference>
<dbReference type="InterPro" id="IPR051781">
    <property type="entry name" value="Metallo-dep_Hydrolase"/>
</dbReference>
<dbReference type="Proteomes" id="UP000542813">
    <property type="component" value="Unassembled WGS sequence"/>
</dbReference>
<keyword evidence="2" id="KW-0378">Hydrolase</keyword>
<accession>A0A7W9LIX3</accession>
<dbReference type="InterPro" id="IPR006680">
    <property type="entry name" value="Amidohydro-rel"/>
</dbReference>
<feature type="domain" description="Amidohydrolase-related" evidence="1">
    <location>
        <begin position="59"/>
        <end position="270"/>
    </location>
</feature>
<dbReference type="InterPro" id="IPR011059">
    <property type="entry name" value="Metal-dep_hydrolase_composite"/>
</dbReference>
<dbReference type="PANTHER" id="PTHR43135">
    <property type="entry name" value="ALPHA-D-RIBOSE 1-METHYLPHOSPHONATE 5-TRIPHOSPHATE DIPHOSPHATASE"/>
    <property type="match status" value="1"/>
</dbReference>
<evidence type="ECO:0000313" key="2">
    <source>
        <dbReference type="EMBL" id="MBB5785487.1"/>
    </source>
</evidence>
<dbReference type="SUPFAM" id="SSF51338">
    <property type="entry name" value="Composite domain of metallo-dependent hydrolases"/>
    <property type="match status" value="1"/>
</dbReference>
<dbReference type="SUPFAM" id="SSF51556">
    <property type="entry name" value="Metallo-dependent hydrolases"/>
    <property type="match status" value="1"/>
</dbReference>
<dbReference type="InterPro" id="IPR032466">
    <property type="entry name" value="Metal_Hydrolase"/>
</dbReference>
<protein>
    <submittedName>
        <fullName evidence="2">Imidazolonepropionase-like amidohydrolase</fullName>
    </submittedName>
</protein>
<keyword evidence="3" id="KW-1185">Reference proteome</keyword>
<proteinExistence type="predicted"/>
<dbReference type="Pfam" id="PF01979">
    <property type="entry name" value="Amidohydro_1"/>
    <property type="match status" value="1"/>
</dbReference>
<dbReference type="RefSeq" id="WP_184818265.1">
    <property type="nucleotide sequence ID" value="NZ_JACHMM010000001.1"/>
</dbReference>
<evidence type="ECO:0000259" key="1">
    <source>
        <dbReference type="Pfam" id="PF01979"/>
    </source>
</evidence>
<dbReference type="Gene3D" id="2.30.40.10">
    <property type="entry name" value="Urease, subunit C, domain 1"/>
    <property type="match status" value="1"/>
</dbReference>
<organism evidence="2 3">
    <name type="scientific">Jiangella mangrovi</name>
    <dbReference type="NCBI Taxonomy" id="1524084"/>
    <lineage>
        <taxon>Bacteria</taxon>
        <taxon>Bacillati</taxon>
        <taxon>Actinomycetota</taxon>
        <taxon>Actinomycetes</taxon>
        <taxon>Jiangellales</taxon>
        <taxon>Jiangellaceae</taxon>
        <taxon>Jiangella</taxon>
    </lineage>
</organism>
<evidence type="ECO:0000313" key="3">
    <source>
        <dbReference type="Proteomes" id="UP000542813"/>
    </source>
</evidence>